<dbReference type="Proteomes" id="UP000256686">
    <property type="component" value="Unassembled WGS sequence"/>
</dbReference>
<proteinExistence type="predicted"/>
<dbReference type="Gene3D" id="3.90.350.10">
    <property type="entry name" value="Transposase Inhibitor Protein From Tn5, Chain A, domain 1"/>
    <property type="match status" value="1"/>
</dbReference>
<reference evidence="2" key="1">
    <citation type="submission" date="2018-06" db="EMBL/GenBank/DDBJ databases">
        <authorList>
            <person name="Lum Nde A."/>
            <person name="Hugo C."/>
        </authorList>
    </citation>
    <scope>NUCLEOTIDE SEQUENCE [LARGE SCALE GENOMIC DNA]</scope>
    <source>
        <strain evidence="2">1_F178</strain>
    </source>
</reference>
<organism evidence="1 2">
    <name type="scientific">Chryseobacterium pennae</name>
    <dbReference type="NCBI Taxonomy" id="2258962"/>
    <lineage>
        <taxon>Bacteria</taxon>
        <taxon>Pseudomonadati</taxon>
        <taxon>Bacteroidota</taxon>
        <taxon>Flavobacteriia</taxon>
        <taxon>Flavobacteriales</taxon>
        <taxon>Weeksellaceae</taxon>
        <taxon>Chryseobacterium group</taxon>
        <taxon>Chryseobacterium</taxon>
    </lineage>
</organism>
<accession>A0A3D9C0E2</accession>
<protein>
    <submittedName>
        <fullName evidence="1">IS4 family transposase</fullName>
    </submittedName>
</protein>
<comment type="caution">
    <text evidence="1">The sequence shown here is derived from an EMBL/GenBank/DDBJ whole genome shotgun (WGS) entry which is preliminary data.</text>
</comment>
<dbReference type="SUPFAM" id="SSF53098">
    <property type="entry name" value="Ribonuclease H-like"/>
    <property type="match status" value="1"/>
</dbReference>
<evidence type="ECO:0000313" key="1">
    <source>
        <dbReference type="EMBL" id="REC59032.1"/>
    </source>
</evidence>
<sequence length="354" mass="40905">MLEDHRTNTIKHIKERCEDYIVIAQDTCIYNYTGHKKMEGIGKIQGNILGILQHNTLAFSSTGVALGIIHQQYWSRNSSVNLQGKESGKWLESMEKTNELAGEIKNKTLVMVQDREADFLEFFQREKAKNVVHITRIFQQRNFRLESEQGFLKLSDISLNAQNHGYKEIDIFRKGKHVHLKLSLRTAAVTLFHKGKKALEGHTLVIAEEVTEDHRNEQEKICWYLLTDLSVDSLEQANQVVDFYSLRWKIGLFHFTMKSGGYQVEKLQFDDVHTMINALTFYSIVSLEVLRLTYLVRESPSLPAKDFYTEKEIKLVERMSGKKIVIIKDFVIELSKSLAAFSPTKNYPFPGIKK</sequence>
<gene>
    <name evidence="1" type="ORF">DRF65_28155</name>
</gene>
<dbReference type="InterPro" id="IPR047768">
    <property type="entry name" value="Tn5p-like"/>
</dbReference>
<dbReference type="InterPro" id="IPR012337">
    <property type="entry name" value="RNaseH-like_sf"/>
</dbReference>
<evidence type="ECO:0000313" key="2">
    <source>
        <dbReference type="Proteomes" id="UP000256686"/>
    </source>
</evidence>
<dbReference type="EMBL" id="QNVT01000070">
    <property type="protein sequence ID" value="REC59032.1"/>
    <property type="molecule type" value="Genomic_DNA"/>
</dbReference>
<feature type="non-terminal residue" evidence="1">
    <location>
        <position position="354"/>
    </location>
</feature>
<dbReference type="InterPro" id="IPR054836">
    <property type="entry name" value="Tn5_transposase"/>
</dbReference>
<dbReference type="AlphaFoldDB" id="A0A3D9C0E2"/>
<keyword evidence="2" id="KW-1185">Reference proteome</keyword>
<name>A0A3D9C0E2_9FLAO</name>
<dbReference type="PANTHER" id="PTHR37319">
    <property type="entry name" value="TRANSPOSASE"/>
    <property type="match status" value="1"/>
</dbReference>
<dbReference type="NCBIfam" id="NF033590">
    <property type="entry name" value="transpos_IS4_3"/>
    <property type="match status" value="1"/>
</dbReference>
<dbReference type="PANTHER" id="PTHR37319:SF1">
    <property type="entry name" value="TRANSPOSASE TN5 DIMERISATION DOMAIN-CONTAINING PROTEIN"/>
    <property type="match status" value="1"/>
</dbReference>